<comment type="caution">
    <text evidence="1">The sequence shown here is derived from an EMBL/GenBank/DDBJ whole genome shotgun (WGS) entry which is preliminary data.</text>
</comment>
<evidence type="ECO:0000313" key="1">
    <source>
        <dbReference type="EMBL" id="TKA67784.1"/>
    </source>
</evidence>
<proteinExistence type="predicted"/>
<accession>A0A4U0WVR5</accession>
<dbReference type="Proteomes" id="UP000309340">
    <property type="component" value="Unassembled WGS sequence"/>
</dbReference>
<protein>
    <submittedName>
        <fullName evidence="1">Uncharacterized protein</fullName>
    </submittedName>
</protein>
<organism evidence="1 2">
    <name type="scientific">Friedmanniomyces simplex</name>
    <dbReference type="NCBI Taxonomy" id="329884"/>
    <lineage>
        <taxon>Eukaryota</taxon>
        <taxon>Fungi</taxon>
        <taxon>Dikarya</taxon>
        <taxon>Ascomycota</taxon>
        <taxon>Pezizomycotina</taxon>
        <taxon>Dothideomycetes</taxon>
        <taxon>Dothideomycetidae</taxon>
        <taxon>Mycosphaerellales</taxon>
        <taxon>Teratosphaeriaceae</taxon>
        <taxon>Friedmanniomyces</taxon>
    </lineage>
</organism>
<sequence>MCILTSKLCTCMHRGPPKWIFCADAIEAATTEPVPQPCQPAADTFDLSTTVHHSQSTVARERCAGNVDSCCSGSCCQAALLAARRKCERTLAVAKRRDAPNGMAVANGMAEETTSTEAADAALERERESHALCGVKRDDYLEALKKEQPCLFV</sequence>
<keyword evidence="2" id="KW-1185">Reference proteome</keyword>
<name>A0A4U0WVR5_9PEZI</name>
<dbReference type="EMBL" id="NAJQ01000550">
    <property type="protein sequence ID" value="TKA67784.1"/>
    <property type="molecule type" value="Genomic_DNA"/>
</dbReference>
<gene>
    <name evidence="1" type="ORF">B0A55_06864</name>
</gene>
<reference evidence="1 2" key="1">
    <citation type="submission" date="2017-03" db="EMBL/GenBank/DDBJ databases">
        <title>Genomes of endolithic fungi from Antarctica.</title>
        <authorList>
            <person name="Coleine C."/>
            <person name="Masonjones S."/>
            <person name="Stajich J.E."/>
        </authorList>
    </citation>
    <scope>NUCLEOTIDE SEQUENCE [LARGE SCALE GENOMIC DNA]</scope>
    <source>
        <strain evidence="1 2">CCFEE 5184</strain>
    </source>
</reference>
<evidence type="ECO:0000313" key="2">
    <source>
        <dbReference type="Proteomes" id="UP000309340"/>
    </source>
</evidence>
<dbReference type="AlphaFoldDB" id="A0A4U0WVR5"/>